<name>A0ABN1NXJ8_9ACTN</name>
<dbReference type="InterPro" id="IPR009057">
    <property type="entry name" value="Homeodomain-like_sf"/>
</dbReference>
<dbReference type="PRINTS" id="PR00455">
    <property type="entry name" value="HTHTETR"/>
</dbReference>
<dbReference type="SUPFAM" id="SSF46689">
    <property type="entry name" value="Homeodomain-like"/>
    <property type="match status" value="1"/>
</dbReference>
<evidence type="ECO:0000256" key="1">
    <source>
        <dbReference type="ARBA" id="ARBA00023125"/>
    </source>
</evidence>
<dbReference type="Pfam" id="PF17940">
    <property type="entry name" value="TetR_C_31"/>
    <property type="match status" value="1"/>
</dbReference>
<sequence>MTRSATTQPQARAVHRRAALLDAAAALLAEGGSAAVSHRAVAQRAALPLAATTYYFASRDELIAEAFGRLVDHELAFMRETGLDDLMDGLAGRDRAQQLGLWELYLHAGREPGVLRTHARRWSEGCQAVVADLLGVPVHDPRAQLLYSAMCGVWLAYIVDGRPLDEVRQLLRLATEAATRPS</sequence>
<reference evidence="4 5" key="1">
    <citation type="journal article" date="2019" name="Int. J. Syst. Evol. Microbiol.">
        <title>The Global Catalogue of Microorganisms (GCM) 10K type strain sequencing project: providing services to taxonomists for standard genome sequencing and annotation.</title>
        <authorList>
            <consortium name="The Broad Institute Genomics Platform"/>
            <consortium name="The Broad Institute Genome Sequencing Center for Infectious Disease"/>
            <person name="Wu L."/>
            <person name="Ma J."/>
        </authorList>
    </citation>
    <scope>NUCLEOTIDE SEQUENCE [LARGE SCALE GENOMIC DNA]</scope>
    <source>
        <strain evidence="4 5">JCM 11136</strain>
    </source>
</reference>
<dbReference type="PROSITE" id="PS50977">
    <property type="entry name" value="HTH_TETR_2"/>
    <property type="match status" value="1"/>
</dbReference>
<gene>
    <name evidence="4" type="ORF">GCM10009560_15330</name>
</gene>
<organism evidence="4 5">
    <name type="scientific">Nonomuraea longicatena</name>
    <dbReference type="NCBI Taxonomy" id="83682"/>
    <lineage>
        <taxon>Bacteria</taxon>
        <taxon>Bacillati</taxon>
        <taxon>Actinomycetota</taxon>
        <taxon>Actinomycetes</taxon>
        <taxon>Streptosporangiales</taxon>
        <taxon>Streptosporangiaceae</taxon>
        <taxon>Nonomuraea</taxon>
    </lineage>
</organism>
<feature type="domain" description="HTH tetR-type" evidence="3">
    <location>
        <begin position="14"/>
        <end position="74"/>
    </location>
</feature>
<accession>A0ABN1NXJ8</accession>
<dbReference type="InterPro" id="IPR041583">
    <property type="entry name" value="TetR_C_31"/>
</dbReference>
<evidence type="ECO:0000256" key="2">
    <source>
        <dbReference type="PROSITE-ProRule" id="PRU00335"/>
    </source>
</evidence>
<proteinExistence type="predicted"/>
<dbReference type="EMBL" id="BAAAHQ010000006">
    <property type="protein sequence ID" value="GAA0918395.1"/>
    <property type="molecule type" value="Genomic_DNA"/>
</dbReference>
<keyword evidence="1 2" id="KW-0238">DNA-binding</keyword>
<comment type="caution">
    <text evidence="4">The sequence shown here is derived from an EMBL/GenBank/DDBJ whole genome shotgun (WGS) entry which is preliminary data.</text>
</comment>
<evidence type="ECO:0000259" key="3">
    <source>
        <dbReference type="PROSITE" id="PS50977"/>
    </source>
</evidence>
<protein>
    <recommendedName>
        <fullName evidence="3">HTH tetR-type domain-containing protein</fullName>
    </recommendedName>
</protein>
<keyword evidence="5" id="KW-1185">Reference proteome</keyword>
<dbReference type="RefSeq" id="WP_343949010.1">
    <property type="nucleotide sequence ID" value="NZ_BAAAHQ010000006.1"/>
</dbReference>
<feature type="DNA-binding region" description="H-T-H motif" evidence="2">
    <location>
        <begin position="37"/>
        <end position="56"/>
    </location>
</feature>
<dbReference type="Gene3D" id="1.10.357.10">
    <property type="entry name" value="Tetracycline Repressor, domain 2"/>
    <property type="match status" value="1"/>
</dbReference>
<dbReference type="Pfam" id="PF00440">
    <property type="entry name" value="TetR_N"/>
    <property type="match status" value="1"/>
</dbReference>
<dbReference type="Proteomes" id="UP001501578">
    <property type="component" value="Unassembled WGS sequence"/>
</dbReference>
<evidence type="ECO:0000313" key="4">
    <source>
        <dbReference type="EMBL" id="GAA0918395.1"/>
    </source>
</evidence>
<dbReference type="InterPro" id="IPR001647">
    <property type="entry name" value="HTH_TetR"/>
</dbReference>
<dbReference type="InterPro" id="IPR006311">
    <property type="entry name" value="TAT_signal"/>
</dbReference>
<dbReference type="PROSITE" id="PS51318">
    <property type="entry name" value="TAT"/>
    <property type="match status" value="1"/>
</dbReference>
<evidence type="ECO:0000313" key="5">
    <source>
        <dbReference type="Proteomes" id="UP001501578"/>
    </source>
</evidence>